<evidence type="ECO:0000256" key="1">
    <source>
        <dbReference type="SAM" id="Phobius"/>
    </source>
</evidence>
<feature type="transmembrane region" description="Helical" evidence="1">
    <location>
        <begin position="34"/>
        <end position="55"/>
    </location>
</feature>
<protein>
    <submittedName>
        <fullName evidence="2">Membrane protein</fullName>
    </submittedName>
</protein>
<reference evidence="2 3" key="1">
    <citation type="journal article" date="2015" name="Genome Announc.">
        <title>Complete Genome Sequence of Sedimenticola thiotaurini Strain SIP-G1, a Polyphosphate- and Polyhydroxyalkanoate-Accumulating Sulfur-Oxidizing Gammaproteobacterium Isolated from Salt Marsh Sediments.</title>
        <authorList>
            <person name="Flood B.E."/>
            <person name="Jones D.S."/>
            <person name="Bailey J.V."/>
        </authorList>
    </citation>
    <scope>NUCLEOTIDE SEQUENCE [LARGE SCALE GENOMIC DNA]</scope>
    <source>
        <strain evidence="2 3">SIP-G1</strain>
    </source>
</reference>
<gene>
    <name evidence="2" type="ORF">AAY24_06330</name>
</gene>
<keyword evidence="1" id="KW-1133">Transmembrane helix</keyword>
<dbReference type="KEGG" id="seds:AAY24_06330"/>
<dbReference type="EMBL" id="CP011412">
    <property type="protein sequence ID" value="AKH20033.1"/>
    <property type="molecule type" value="Genomic_DNA"/>
</dbReference>
<name>A0A0F7JZH3_9GAMM</name>
<dbReference type="Proteomes" id="UP000034410">
    <property type="component" value="Chromosome"/>
</dbReference>
<dbReference type="OrthoDB" id="5194395at2"/>
<keyword evidence="3" id="KW-1185">Reference proteome</keyword>
<dbReference type="RefSeq" id="WP_046858968.1">
    <property type="nucleotide sequence ID" value="NZ_CP011412.1"/>
</dbReference>
<evidence type="ECO:0000313" key="2">
    <source>
        <dbReference type="EMBL" id="AKH20033.1"/>
    </source>
</evidence>
<proteinExistence type="predicted"/>
<feature type="transmembrane region" description="Helical" evidence="1">
    <location>
        <begin position="67"/>
        <end position="88"/>
    </location>
</feature>
<feature type="transmembrane region" description="Helical" evidence="1">
    <location>
        <begin position="108"/>
        <end position="124"/>
    </location>
</feature>
<organism evidence="2 3">
    <name type="scientific">Sedimenticola thiotaurini</name>
    <dbReference type="NCBI Taxonomy" id="1543721"/>
    <lineage>
        <taxon>Bacteria</taxon>
        <taxon>Pseudomonadati</taxon>
        <taxon>Pseudomonadota</taxon>
        <taxon>Gammaproteobacteria</taxon>
        <taxon>Chromatiales</taxon>
        <taxon>Sedimenticolaceae</taxon>
        <taxon>Sedimenticola</taxon>
    </lineage>
</organism>
<keyword evidence="1" id="KW-0472">Membrane</keyword>
<keyword evidence="1" id="KW-0812">Transmembrane</keyword>
<sequence length="132" mass="15061">MVKRHLLFWFVLMLVAIANGTLREWLMGPGLTELAAHQLSTLTGILLTGLAVWLFSRVWPLTSPSQASLVGCCWLLFTLLFEFTFGHFVAGHPWARLLHDYNLAAGRVWPLFLLWVAIMPYLFYRIGRSRSG</sequence>
<accession>A0A0F7JZH3</accession>
<evidence type="ECO:0000313" key="3">
    <source>
        <dbReference type="Proteomes" id="UP000034410"/>
    </source>
</evidence>
<dbReference type="AlphaFoldDB" id="A0A0F7JZH3"/>